<gene>
    <name evidence="4" type="ORF">JKP88DRAFT_352358</name>
</gene>
<dbReference type="GO" id="GO:0043456">
    <property type="term" value="P:regulation of pentose-phosphate shunt"/>
    <property type="evidence" value="ECO:0007669"/>
    <property type="project" value="TreeGrafter"/>
</dbReference>
<organism evidence="4 5">
    <name type="scientific">Tribonema minus</name>
    <dbReference type="NCBI Taxonomy" id="303371"/>
    <lineage>
        <taxon>Eukaryota</taxon>
        <taxon>Sar</taxon>
        <taxon>Stramenopiles</taxon>
        <taxon>Ochrophyta</taxon>
        <taxon>PX clade</taxon>
        <taxon>Xanthophyceae</taxon>
        <taxon>Tribonematales</taxon>
        <taxon>Tribonemataceae</taxon>
        <taxon>Tribonema</taxon>
    </lineage>
</organism>
<dbReference type="GO" id="GO:0005829">
    <property type="term" value="C:cytosol"/>
    <property type="evidence" value="ECO:0007669"/>
    <property type="project" value="TreeGrafter"/>
</dbReference>
<feature type="compositionally biased region" description="Pro residues" evidence="3">
    <location>
        <begin position="117"/>
        <end position="131"/>
    </location>
</feature>
<dbReference type="Gene3D" id="3.40.50.1240">
    <property type="entry name" value="Phosphoglycerate mutase-like"/>
    <property type="match status" value="1"/>
</dbReference>
<dbReference type="InterPro" id="IPR001345">
    <property type="entry name" value="PG/BPGM_mutase_AS"/>
</dbReference>
<dbReference type="GO" id="GO:0004331">
    <property type="term" value="F:fructose-2,6-bisphosphate 2-phosphatase activity"/>
    <property type="evidence" value="ECO:0007669"/>
    <property type="project" value="TreeGrafter"/>
</dbReference>
<keyword evidence="1" id="KW-0378">Hydrolase</keyword>
<evidence type="ECO:0000256" key="1">
    <source>
        <dbReference type="ARBA" id="ARBA00022801"/>
    </source>
</evidence>
<proteinExistence type="predicted"/>
<evidence type="ECO:0000313" key="4">
    <source>
        <dbReference type="EMBL" id="KAG5191431.1"/>
    </source>
</evidence>
<dbReference type="InterPro" id="IPR029033">
    <property type="entry name" value="His_PPase_superfam"/>
</dbReference>
<dbReference type="PANTHER" id="PTHR46517:SF1">
    <property type="entry name" value="FRUCTOSE-2,6-BISPHOSPHATASE TIGAR"/>
    <property type="match status" value="1"/>
</dbReference>
<feature type="region of interest" description="Disordered" evidence="3">
    <location>
        <begin position="210"/>
        <end position="229"/>
    </location>
</feature>
<dbReference type="OrthoDB" id="354304at2759"/>
<dbReference type="InterPro" id="IPR013078">
    <property type="entry name" value="His_Pase_superF_clade-1"/>
</dbReference>
<evidence type="ECO:0000256" key="3">
    <source>
        <dbReference type="SAM" id="MobiDB-lite"/>
    </source>
</evidence>
<dbReference type="AlphaFoldDB" id="A0A835ZEE6"/>
<accession>A0A835ZEE6</accession>
<evidence type="ECO:0000256" key="2">
    <source>
        <dbReference type="PIRSR" id="PIRSR613078-2"/>
    </source>
</evidence>
<dbReference type="CDD" id="cd07067">
    <property type="entry name" value="HP_PGM_like"/>
    <property type="match status" value="1"/>
</dbReference>
<dbReference type="InterPro" id="IPR051695">
    <property type="entry name" value="Phosphoglycerate_Mutase"/>
</dbReference>
<dbReference type="GO" id="GO:0045820">
    <property type="term" value="P:negative regulation of glycolytic process"/>
    <property type="evidence" value="ECO:0007669"/>
    <property type="project" value="TreeGrafter"/>
</dbReference>
<dbReference type="SUPFAM" id="SSF53254">
    <property type="entry name" value="Phosphoglycerate mutase-like"/>
    <property type="match status" value="1"/>
</dbReference>
<dbReference type="SMART" id="SM00855">
    <property type="entry name" value="PGAM"/>
    <property type="match status" value="1"/>
</dbReference>
<name>A0A835ZEE6_9STRA</name>
<protein>
    <submittedName>
        <fullName evidence="4">Histidine phosphatase superfamily</fullName>
    </submittedName>
</protein>
<keyword evidence="5" id="KW-1185">Reference proteome</keyword>
<comment type="caution">
    <text evidence="4">The sequence shown here is derived from an EMBL/GenBank/DDBJ whole genome shotgun (WGS) entry which is preliminary data.</text>
</comment>
<dbReference type="PROSITE" id="PS00175">
    <property type="entry name" value="PG_MUTASE"/>
    <property type="match status" value="1"/>
</dbReference>
<feature type="binding site" evidence="2">
    <location>
        <position position="62"/>
    </location>
    <ligand>
        <name>substrate</name>
    </ligand>
</feature>
<dbReference type="PANTHER" id="PTHR46517">
    <property type="entry name" value="FRUCTOSE-2,6-BISPHOSPHATASE TIGAR"/>
    <property type="match status" value="1"/>
</dbReference>
<feature type="binding site" evidence="2">
    <location>
        <begin position="11"/>
        <end position="18"/>
    </location>
    <ligand>
        <name>substrate</name>
    </ligand>
</feature>
<feature type="compositionally biased region" description="Low complexity" evidence="3">
    <location>
        <begin position="84"/>
        <end position="116"/>
    </location>
</feature>
<reference evidence="4" key="1">
    <citation type="submission" date="2021-02" db="EMBL/GenBank/DDBJ databases">
        <title>First Annotated Genome of the Yellow-green Alga Tribonema minus.</title>
        <authorList>
            <person name="Mahan K.M."/>
        </authorList>
    </citation>
    <scope>NUCLEOTIDE SEQUENCE</scope>
    <source>
        <strain evidence="4">UTEX B ZZ1240</strain>
    </source>
</reference>
<sequence>MAVLFKLVLVRHGETTANRDGVLQGQTDYPLSDTGLAQAQIVADHLAQSYTFDCVWSSDLSRASDTAAAIMSRQRAPPPPPPQQQQQQQQSAAPQQQSTPSLPPSQADSQQQLQPSSSPPPQPSPPPPQQQPPRVTLDPLLREVNLGVLETLPRGTGRQRALAIKAERAGVPLAQYAPPPSETMGDLTRRAASFCALLIDAARAQRSAGAAAAPATAPPSPSAHEDGAPDAAAAATAAAATAVASAAAAAAAPVYLAVSHGGFMHALLTSIMGVEGVRSLGNCCVCEVDVLEEQRPGATAEGNSGGGELCGGGGGGKRGGGGAVLYAPRRINDTRHLDAAGLQSSMVVENLL</sequence>
<feature type="region of interest" description="Disordered" evidence="3">
    <location>
        <begin position="66"/>
        <end position="135"/>
    </location>
</feature>
<dbReference type="Pfam" id="PF00300">
    <property type="entry name" value="His_Phos_1"/>
    <property type="match status" value="1"/>
</dbReference>
<dbReference type="EMBL" id="JAFCMP010000020">
    <property type="protein sequence ID" value="KAG5191431.1"/>
    <property type="molecule type" value="Genomic_DNA"/>
</dbReference>
<dbReference type="Proteomes" id="UP000664859">
    <property type="component" value="Unassembled WGS sequence"/>
</dbReference>
<evidence type="ECO:0000313" key="5">
    <source>
        <dbReference type="Proteomes" id="UP000664859"/>
    </source>
</evidence>